<dbReference type="InterPro" id="IPR006518">
    <property type="entry name" value="Trypano_RHS"/>
</dbReference>
<protein>
    <submittedName>
        <fullName evidence="4">Retrotransposon hot spot (RHS) protein</fullName>
    </submittedName>
</protein>
<accession>A0A422MX20</accession>
<dbReference type="InterPro" id="IPR046835">
    <property type="entry name" value="RHS_N"/>
</dbReference>
<feature type="domain" description="Retrotransposon hot spot protein N-terminal" evidence="3">
    <location>
        <begin position="68"/>
        <end position="175"/>
    </location>
</feature>
<evidence type="ECO:0000256" key="1">
    <source>
        <dbReference type="SAM" id="MobiDB-lite"/>
    </source>
</evidence>
<dbReference type="InterPro" id="IPR046836">
    <property type="entry name" value="RHS_C"/>
</dbReference>
<feature type="domain" description="Retrotransposon hot spot protein,C-terminal" evidence="2">
    <location>
        <begin position="189"/>
        <end position="264"/>
    </location>
</feature>
<feature type="region of interest" description="Disordered" evidence="1">
    <location>
        <begin position="1"/>
        <end position="62"/>
    </location>
</feature>
<evidence type="ECO:0000313" key="4">
    <source>
        <dbReference type="EMBL" id="RNE97740.1"/>
    </source>
</evidence>
<dbReference type="NCBIfam" id="TIGR01631">
    <property type="entry name" value="Trypano_RHS"/>
    <property type="match status" value="1"/>
</dbReference>
<dbReference type="Pfam" id="PF20445">
    <property type="entry name" value="RHS_N"/>
    <property type="match status" value="1"/>
</dbReference>
<dbReference type="GeneID" id="40322995"/>
<comment type="caution">
    <text evidence="4">The sequence shown here is derived from an EMBL/GenBank/DDBJ whole genome shotgun (WGS) entry which is preliminary data.</text>
</comment>
<proteinExistence type="predicted"/>
<dbReference type="AlphaFoldDB" id="A0A422MX20"/>
<evidence type="ECO:0000259" key="3">
    <source>
        <dbReference type="Pfam" id="PF20445"/>
    </source>
</evidence>
<dbReference type="OrthoDB" id="252899at2759"/>
<reference evidence="4 5" key="1">
    <citation type="journal article" date="2018" name="BMC Genomics">
        <title>Genomic comparison of Trypanosoma conorhini and Trypanosoma rangeli to Trypanosoma cruzi strains of high and low virulence.</title>
        <authorList>
            <person name="Bradwell K.R."/>
            <person name="Koparde V.N."/>
            <person name="Matveyev A.V."/>
            <person name="Serrano M.G."/>
            <person name="Alves J.M."/>
            <person name="Parikh H."/>
            <person name="Huang B."/>
            <person name="Lee V."/>
            <person name="Espinosa-Alvarez O."/>
            <person name="Ortiz P.A."/>
            <person name="Costa-Martins A.G."/>
            <person name="Teixeira M.M."/>
            <person name="Buck G.A."/>
        </authorList>
    </citation>
    <scope>NUCLEOTIDE SEQUENCE [LARGE SCALE GENOMIC DNA]</scope>
    <source>
        <strain evidence="4 5">025E</strain>
    </source>
</reference>
<keyword evidence="5" id="KW-1185">Reference proteome</keyword>
<dbReference type="Pfam" id="PF07999">
    <property type="entry name" value="RHSP"/>
    <property type="match status" value="1"/>
</dbReference>
<dbReference type="EMBL" id="MKKU01001102">
    <property type="protein sequence ID" value="RNE97740.1"/>
    <property type="molecule type" value="Genomic_DNA"/>
</dbReference>
<evidence type="ECO:0000313" key="5">
    <source>
        <dbReference type="Proteomes" id="UP000284403"/>
    </source>
</evidence>
<name>A0A422MX20_9TRYP</name>
<gene>
    <name evidence="4" type="ORF">Tco025E_09384</name>
</gene>
<feature type="compositionally biased region" description="Basic residues" evidence="1">
    <location>
        <begin position="1"/>
        <end position="10"/>
    </location>
</feature>
<dbReference type="Proteomes" id="UP000284403">
    <property type="component" value="Unassembled WGS sequence"/>
</dbReference>
<dbReference type="RefSeq" id="XP_029223678.1">
    <property type="nucleotide sequence ID" value="XM_029376203.1"/>
</dbReference>
<evidence type="ECO:0000259" key="2">
    <source>
        <dbReference type="Pfam" id="PF07999"/>
    </source>
</evidence>
<sequence>MPPKRKRAVSGKKESHVTNAPQGRHRARAGPGGDSEKQPAARRRRLEEAPQPEEEEERARLPLPEGFYDSVFNARWSHVLGFPEANKYDEEVVRMEVKEGQAPTKSWKYKSRGLSFELDGAVKQFRPPRPRMMVLSSEKGWPYSLREGTALADCYVTAEAERVWKRLDVFLSMLFDPYTGGDSDVKRVLLLGTPGMGQSMTVGPYLLYQLLHYDAEQFQVAVYCLGGKLAYVFDKTTQTATEHEGAGGIADAINDLARRGKKGILSTMCRRKEHRGRQDYRLLGGA</sequence>
<organism evidence="4 5">
    <name type="scientific">Trypanosoma conorhini</name>
    <dbReference type="NCBI Taxonomy" id="83891"/>
    <lineage>
        <taxon>Eukaryota</taxon>
        <taxon>Discoba</taxon>
        <taxon>Euglenozoa</taxon>
        <taxon>Kinetoplastea</taxon>
        <taxon>Metakinetoplastina</taxon>
        <taxon>Trypanosomatida</taxon>
        <taxon>Trypanosomatidae</taxon>
        <taxon>Trypanosoma</taxon>
    </lineage>
</organism>